<evidence type="ECO:0000313" key="2">
    <source>
        <dbReference type="EnsemblProtists" id="EKX54323"/>
    </source>
</evidence>
<organism evidence="1">
    <name type="scientific">Guillardia theta (strain CCMP2712)</name>
    <name type="common">Cryptophyte</name>
    <dbReference type="NCBI Taxonomy" id="905079"/>
    <lineage>
        <taxon>Eukaryota</taxon>
        <taxon>Cryptophyceae</taxon>
        <taxon>Pyrenomonadales</taxon>
        <taxon>Geminigeraceae</taxon>
        <taxon>Guillardia</taxon>
    </lineage>
</organism>
<dbReference type="AlphaFoldDB" id="L1K1U3"/>
<keyword evidence="3" id="KW-1185">Reference proteome</keyword>
<gene>
    <name evidence="1" type="ORF">GUITHDRAFT_149977</name>
</gene>
<dbReference type="HOGENOM" id="CLU_1231867_0_0_1"/>
<evidence type="ECO:0000313" key="1">
    <source>
        <dbReference type="EMBL" id="EKX54323.1"/>
    </source>
</evidence>
<proteinExistence type="predicted"/>
<dbReference type="Proteomes" id="UP000011087">
    <property type="component" value="Unassembled WGS sequence"/>
</dbReference>
<reference evidence="1 3" key="1">
    <citation type="journal article" date="2012" name="Nature">
        <title>Algal genomes reveal evolutionary mosaicism and the fate of nucleomorphs.</title>
        <authorList>
            <consortium name="DOE Joint Genome Institute"/>
            <person name="Curtis B.A."/>
            <person name="Tanifuji G."/>
            <person name="Burki F."/>
            <person name="Gruber A."/>
            <person name="Irimia M."/>
            <person name="Maruyama S."/>
            <person name="Arias M.C."/>
            <person name="Ball S.G."/>
            <person name="Gile G.H."/>
            <person name="Hirakawa Y."/>
            <person name="Hopkins J.F."/>
            <person name="Kuo A."/>
            <person name="Rensing S.A."/>
            <person name="Schmutz J."/>
            <person name="Symeonidi A."/>
            <person name="Elias M."/>
            <person name="Eveleigh R.J."/>
            <person name="Herman E.K."/>
            <person name="Klute M.J."/>
            <person name="Nakayama T."/>
            <person name="Obornik M."/>
            <person name="Reyes-Prieto A."/>
            <person name="Armbrust E.V."/>
            <person name="Aves S.J."/>
            <person name="Beiko R.G."/>
            <person name="Coutinho P."/>
            <person name="Dacks J.B."/>
            <person name="Durnford D.G."/>
            <person name="Fast N.M."/>
            <person name="Green B.R."/>
            <person name="Grisdale C.J."/>
            <person name="Hempel F."/>
            <person name="Henrissat B."/>
            <person name="Hoppner M.P."/>
            <person name="Ishida K."/>
            <person name="Kim E."/>
            <person name="Koreny L."/>
            <person name="Kroth P.G."/>
            <person name="Liu Y."/>
            <person name="Malik S.B."/>
            <person name="Maier U.G."/>
            <person name="McRose D."/>
            <person name="Mock T."/>
            <person name="Neilson J.A."/>
            <person name="Onodera N.T."/>
            <person name="Poole A.M."/>
            <person name="Pritham E.J."/>
            <person name="Richards T.A."/>
            <person name="Rocap G."/>
            <person name="Roy S.W."/>
            <person name="Sarai C."/>
            <person name="Schaack S."/>
            <person name="Shirato S."/>
            <person name="Slamovits C.H."/>
            <person name="Spencer D.F."/>
            <person name="Suzuki S."/>
            <person name="Worden A.Z."/>
            <person name="Zauner S."/>
            <person name="Barry K."/>
            <person name="Bell C."/>
            <person name="Bharti A.K."/>
            <person name="Crow J.A."/>
            <person name="Grimwood J."/>
            <person name="Kramer R."/>
            <person name="Lindquist E."/>
            <person name="Lucas S."/>
            <person name="Salamov A."/>
            <person name="McFadden G.I."/>
            <person name="Lane C.E."/>
            <person name="Keeling P.J."/>
            <person name="Gray M.W."/>
            <person name="Grigoriev I.V."/>
            <person name="Archibald J.M."/>
        </authorList>
    </citation>
    <scope>NUCLEOTIDE SEQUENCE</scope>
    <source>
        <strain evidence="1 3">CCMP2712</strain>
    </source>
</reference>
<dbReference type="KEGG" id="gtt:GUITHDRAFT_149977"/>
<reference evidence="2" key="3">
    <citation type="submission" date="2016-03" db="UniProtKB">
        <authorList>
            <consortium name="EnsemblProtists"/>
        </authorList>
    </citation>
    <scope>IDENTIFICATION</scope>
</reference>
<name>L1K1U3_GUITC</name>
<dbReference type="OrthoDB" id="10432539at2759"/>
<evidence type="ECO:0000313" key="3">
    <source>
        <dbReference type="Proteomes" id="UP000011087"/>
    </source>
</evidence>
<reference evidence="3" key="2">
    <citation type="submission" date="2012-11" db="EMBL/GenBank/DDBJ databases">
        <authorList>
            <person name="Kuo A."/>
            <person name="Curtis B.A."/>
            <person name="Tanifuji G."/>
            <person name="Burki F."/>
            <person name="Gruber A."/>
            <person name="Irimia M."/>
            <person name="Maruyama S."/>
            <person name="Arias M.C."/>
            <person name="Ball S.G."/>
            <person name="Gile G.H."/>
            <person name="Hirakawa Y."/>
            <person name="Hopkins J.F."/>
            <person name="Rensing S.A."/>
            <person name="Schmutz J."/>
            <person name="Symeonidi A."/>
            <person name="Elias M."/>
            <person name="Eveleigh R.J."/>
            <person name="Herman E.K."/>
            <person name="Klute M.J."/>
            <person name="Nakayama T."/>
            <person name="Obornik M."/>
            <person name="Reyes-Prieto A."/>
            <person name="Armbrust E.V."/>
            <person name="Aves S.J."/>
            <person name="Beiko R.G."/>
            <person name="Coutinho P."/>
            <person name="Dacks J.B."/>
            <person name="Durnford D.G."/>
            <person name="Fast N.M."/>
            <person name="Green B.R."/>
            <person name="Grisdale C."/>
            <person name="Hempe F."/>
            <person name="Henrissat B."/>
            <person name="Hoppner M.P."/>
            <person name="Ishida K.-I."/>
            <person name="Kim E."/>
            <person name="Koreny L."/>
            <person name="Kroth P.G."/>
            <person name="Liu Y."/>
            <person name="Malik S.-B."/>
            <person name="Maier U.G."/>
            <person name="McRose D."/>
            <person name="Mock T."/>
            <person name="Neilson J.A."/>
            <person name="Onodera N.T."/>
            <person name="Poole A.M."/>
            <person name="Pritham E.J."/>
            <person name="Richards T.A."/>
            <person name="Rocap G."/>
            <person name="Roy S.W."/>
            <person name="Sarai C."/>
            <person name="Schaack S."/>
            <person name="Shirato S."/>
            <person name="Slamovits C.H."/>
            <person name="Spencer D.F."/>
            <person name="Suzuki S."/>
            <person name="Worden A.Z."/>
            <person name="Zauner S."/>
            <person name="Barry K."/>
            <person name="Bell C."/>
            <person name="Bharti A.K."/>
            <person name="Crow J.A."/>
            <person name="Grimwood J."/>
            <person name="Kramer R."/>
            <person name="Lindquist E."/>
            <person name="Lucas S."/>
            <person name="Salamov A."/>
            <person name="McFadden G.I."/>
            <person name="Lane C.E."/>
            <person name="Keeling P.J."/>
            <person name="Gray M.W."/>
            <person name="Grigoriev I.V."/>
            <person name="Archibald J.M."/>
        </authorList>
    </citation>
    <scope>NUCLEOTIDE SEQUENCE</scope>
    <source>
        <strain evidence="3">CCMP2712</strain>
    </source>
</reference>
<dbReference type="EnsemblProtists" id="EKX54323">
    <property type="protein sequence ID" value="EKX54323"/>
    <property type="gene ID" value="GUITHDRAFT_149977"/>
</dbReference>
<dbReference type="GeneID" id="17311101"/>
<dbReference type="PaxDb" id="55529-EKX54323"/>
<protein>
    <submittedName>
        <fullName evidence="1 2">Uncharacterized protein</fullName>
    </submittedName>
</protein>
<dbReference type="RefSeq" id="XP_005841303.1">
    <property type="nucleotide sequence ID" value="XM_005841246.1"/>
</dbReference>
<accession>L1K1U3</accession>
<sequence>MQKAHKQLALVVGLIFLGLCGVITLLSVNHQQPSSLLNVVSRIHRRWGPRITQLAASADPAAASPTEDLNHYLRASADSIAYSCGGKEVAEVCLLSTETCVASMQKKIQYTTEQAISRDLGTCSCFQQNGCSAGCNAAMQSMFGGYISVADCPLDTSSYMFTGSNPYDMYGEDMFGSYRYPGVVYSSAGAFYKANPSNQMLAQVESNEPIYLVPRARKLAMGRKI</sequence>
<dbReference type="EMBL" id="JH992967">
    <property type="protein sequence ID" value="EKX54323.1"/>
    <property type="molecule type" value="Genomic_DNA"/>
</dbReference>